<proteinExistence type="inferred from homology"/>
<evidence type="ECO:0000313" key="10">
    <source>
        <dbReference type="EMBL" id="WLV23636.1"/>
    </source>
</evidence>
<dbReference type="Proteomes" id="UP001180087">
    <property type="component" value="Chromosome"/>
</dbReference>
<dbReference type="InterPro" id="IPR007208">
    <property type="entry name" value="MrpF/PhaF-like"/>
</dbReference>
<keyword evidence="5 9" id="KW-0812">Transmembrane</keyword>
<evidence type="ECO:0000256" key="5">
    <source>
        <dbReference type="ARBA" id="ARBA00022692"/>
    </source>
</evidence>
<feature type="transmembrane region" description="Helical" evidence="9">
    <location>
        <begin position="44"/>
        <end position="67"/>
    </location>
</feature>
<dbReference type="EMBL" id="CP129113">
    <property type="protein sequence ID" value="WLV23636.1"/>
    <property type="molecule type" value="Genomic_DNA"/>
</dbReference>
<keyword evidence="8" id="KW-0050">Antiport</keyword>
<evidence type="ECO:0000256" key="1">
    <source>
        <dbReference type="ARBA" id="ARBA00004651"/>
    </source>
</evidence>
<feature type="transmembrane region" description="Helical" evidence="9">
    <location>
        <begin position="12"/>
        <end position="32"/>
    </location>
</feature>
<accession>A0ABY9KSA5</accession>
<keyword evidence="4 8" id="KW-1003">Cell membrane</keyword>
<reference evidence="10" key="1">
    <citation type="submission" date="2023-06" db="EMBL/GenBank/DDBJ databases">
        <title>A Treasure from Seagulls: Isolation and Description of Aciduricobacillus qingdaonensis gen. nov., sp. nov., a Rare Obligately Uric Acid-utilizing Member in the Family Bacillaceae.</title>
        <authorList>
            <person name="Liu W."/>
            <person name="Wang B."/>
        </authorList>
    </citation>
    <scope>NUCLEOTIDE SEQUENCE</scope>
    <source>
        <strain evidence="10">44XB</strain>
    </source>
</reference>
<dbReference type="NCBIfam" id="NF009248">
    <property type="entry name" value="PRK12600.1"/>
    <property type="match status" value="1"/>
</dbReference>
<sequence>MNDLLLLTEKVMHIAVSISVIGISISLLLLLYRVMIGPTNPDRAVGLDLIGINLMGIAALAAIMLASDKLNDVILLIGILSFIGTVGISKYLEKGVLIDRDFD</sequence>
<dbReference type="PANTHER" id="PTHR34702:SF1">
    <property type="entry name" value="NA(+)_H(+) ANTIPORTER SUBUNIT F"/>
    <property type="match status" value="1"/>
</dbReference>
<evidence type="ECO:0000256" key="7">
    <source>
        <dbReference type="ARBA" id="ARBA00023136"/>
    </source>
</evidence>
<dbReference type="PANTHER" id="PTHR34702">
    <property type="entry name" value="NA(+)/H(+) ANTIPORTER SUBUNIT F1"/>
    <property type="match status" value="1"/>
</dbReference>
<keyword evidence="6 9" id="KW-1133">Transmembrane helix</keyword>
<name>A0ABY9KSA5_9BACI</name>
<evidence type="ECO:0000256" key="4">
    <source>
        <dbReference type="ARBA" id="ARBA00022475"/>
    </source>
</evidence>
<keyword evidence="7 8" id="KW-0472">Membrane</keyword>
<protein>
    <submittedName>
        <fullName evidence="10">Na(+)/H(+) antiporter subunit F1</fullName>
    </submittedName>
</protein>
<dbReference type="Pfam" id="PF04066">
    <property type="entry name" value="MrpF_PhaF"/>
    <property type="match status" value="1"/>
</dbReference>
<organism evidence="10 11">
    <name type="scientific">Aciduricibacillus chroicocephali</name>
    <dbReference type="NCBI Taxonomy" id="3054939"/>
    <lineage>
        <taxon>Bacteria</taxon>
        <taxon>Bacillati</taxon>
        <taxon>Bacillota</taxon>
        <taxon>Bacilli</taxon>
        <taxon>Bacillales</taxon>
        <taxon>Bacillaceae</taxon>
        <taxon>Aciduricibacillus</taxon>
    </lineage>
</organism>
<evidence type="ECO:0000313" key="11">
    <source>
        <dbReference type="Proteomes" id="UP001180087"/>
    </source>
</evidence>
<gene>
    <name evidence="10" type="ORF">QR721_08230</name>
</gene>
<feature type="transmembrane region" description="Helical" evidence="9">
    <location>
        <begin position="73"/>
        <end position="92"/>
    </location>
</feature>
<keyword evidence="8" id="KW-0406">Ion transport</keyword>
<evidence type="ECO:0000256" key="2">
    <source>
        <dbReference type="ARBA" id="ARBA00009212"/>
    </source>
</evidence>
<evidence type="ECO:0000256" key="6">
    <source>
        <dbReference type="ARBA" id="ARBA00022989"/>
    </source>
</evidence>
<keyword evidence="11" id="KW-1185">Reference proteome</keyword>
<keyword evidence="3 8" id="KW-0813">Transport</keyword>
<comment type="subcellular location">
    <subcellularLocation>
        <location evidence="1 8">Cell membrane</location>
        <topology evidence="1 8">Multi-pass membrane protein</topology>
    </subcellularLocation>
</comment>
<comment type="similarity">
    <text evidence="2 8">Belongs to the CPA3 antiporters (TC 2.A.63) subunit F family.</text>
</comment>
<evidence type="ECO:0000256" key="9">
    <source>
        <dbReference type="SAM" id="Phobius"/>
    </source>
</evidence>
<evidence type="ECO:0000256" key="8">
    <source>
        <dbReference type="PIRNR" id="PIRNR028784"/>
    </source>
</evidence>
<dbReference type="RefSeq" id="WP_348025842.1">
    <property type="nucleotide sequence ID" value="NZ_CP129113.1"/>
</dbReference>
<evidence type="ECO:0000256" key="3">
    <source>
        <dbReference type="ARBA" id="ARBA00022448"/>
    </source>
</evidence>
<dbReference type="PIRSF" id="PIRSF028784">
    <property type="entry name" value="MrpF"/>
    <property type="match status" value="1"/>
</dbReference>